<accession>A0ABS9KEB6</accession>
<evidence type="ECO:0000256" key="1">
    <source>
        <dbReference type="SAM" id="MobiDB-lite"/>
    </source>
</evidence>
<sequence length="175" mass="20628">MERLDPSSEKQRYDQHENDPEDEDYRDFLSQLFIPLINKLKPQSYGLDYGAGPGPTLSVMLEEAGQSMEIYDPFYANKPTVLGKRYDFITSTETVEHFYNPAVEFEQLWPLLKSGGYFGIMTLLRPEDETFSEWHYTHDETHVSFYSKKTFRWIADWLKADLTFYGDRVIILKKL</sequence>
<dbReference type="Gene3D" id="3.40.50.150">
    <property type="entry name" value="Vaccinia Virus protein VP39"/>
    <property type="match status" value="1"/>
</dbReference>
<dbReference type="Proteomes" id="UP001165366">
    <property type="component" value="Unassembled WGS sequence"/>
</dbReference>
<dbReference type="SUPFAM" id="SSF53335">
    <property type="entry name" value="S-adenosyl-L-methionine-dependent methyltransferases"/>
    <property type="match status" value="1"/>
</dbReference>
<reference evidence="2" key="2">
    <citation type="submission" date="2024-05" db="EMBL/GenBank/DDBJ databases">
        <title>Rhodohalobacter halophilus gen. nov., sp. nov., a moderately halophilic member of the family Balneolaceae.</title>
        <authorList>
            <person name="Xia J."/>
        </authorList>
    </citation>
    <scope>NUCLEOTIDE SEQUENCE</scope>
    <source>
        <strain evidence="2">WB101</strain>
    </source>
</reference>
<dbReference type="EMBL" id="JAKLWS010000013">
    <property type="protein sequence ID" value="MCG2589203.1"/>
    <property type="molecule type" value="Genomic_DNA"/>
</dbReference>
<dbReference type="Pfam" id="PF13489">
    <property type="entry name" value="Methyltransf_23"/>
    <property type="match status" value="1"/>
</dbReference>
<protein>
    <submittedName>
        <fullName evidence="2">Class I SAM-dependent methyltransferase</fullName>
    </submittedName>
</protein>
<proteinExistence type="predicted"/>
<keyword evidence="2" id="KW-0808">Transferase</keyword>
<dbReference type="GO" id="GO:0032259">
    <property type="term" value="P:methylation"/>
    <property type="evidence" value="ECO:0007669"/>
    <property type="project" value="UniProtKB-KW"/>
</dbReference>
<reference evidence="2" key="1">
    <citation type="submission" date="2022-01" db="EMBL/GenBank/DDBJ databases">
        <authorList>
            <person name="Wang Y."/>
        </authorList>
    </citation>
    <scope>NUCLEOTIDE SEQUENCE</scope>
    <source>
        <strain evidence="2">WB101</strain>
    </source>
</reference>
<feature type="region of interest" description="Disordered" evidence="1">
    <location>
        <begin position="1"/>
        <end position="22"/>
    </location>
</feature>
<dbReference type="InterPro" id="IPR029063">
    <property type="entry name" value="SAM-dependent_MTases_sf"/>
</dbReference>
<evidence type="ECO:0000313" key="2">
    <source>
        <dbReference type="EMBL" id="MCG2589203.1"/>
    </source>
</evidence>
<dbReference type="GO" id="GO:0008168">
    <property type="term" value="F:methyltransferase activity"/>
    <property type="evidence" value="ECO:0007669"/>
    <property type="project" value="UniProtKB-KW"/>
</dbReference>
<keyword evidence="3" id="KW-1185">Reference proteome</keyword>
<dbReference type="RefSeq" id="WP_237854566.1">
    <property type="nucleotide sequence ID" value="NZ_JAKLWS010000013.1"/>
</dbReference>
<name>A0ABS9KEB6_9BACT</name>
<keyword evidence="2" id="KW-0489">Methyltransferase</keyword>
<organism evidence="2 3">
    <name type="scientific">Rhodohalobacter sulfatireducens</name>
    <dbReference type="NCBI Taxonomy" id="2911366"/>
    <lineage>
        <taxon>Bacteria</taxon>
        <taxon>Pseudomonadati</taxon>
        <taxon>Balneolota</taxon>
        <taxon>Balneolia</taxon>
        <taxon>Balneolales</taxon>
        <taxon>Balneolaceae</taxon>
        <taxon>Rhodohalobacter</taxon>
    </lineage>
</organism>
<gene>
    <name evidence="2" type="ORF">L6773_11545</name>
</gene>
<feature type="compositionally biased region" description="Basic and acidic residues" evidence="1">
    <location>
        <begin position="1"/>
        <end position="18"/>
    </location>
</feature>
<comment type="caution">
    <text evidence="2">The sequence shown here is derived from an EMBL/GenBank/DDBJ whole genome shotgun (WGS) entry which is preliminary data.</text>
</comment>
<evidence type="ECO:0000313" key="3">
    <source>
        <dbReference type="Proteomes" id="UP001165366"/>
    </source>
</evidence>